<dbReference type="SUPFAM" id="SSF49299">
    <property type="entry name" value="PKD domain"/>
    <property type="match status" value="1"/>
</dbReference>
<protein>
    <recommendedName>
        <fullName evidence="2">PKD domain-containing protein</fullName>
    </recommendedName>
</protein>
<dbReference type="Gene3D" id="2.60.40.10">
    <property type="entry name" value="Immunoglobulins"/>
    <property type="match status" value="1"/>
</dbReference>
<evidence type="ECO:0000256" key="1">
    <source>
        <dbReference type="SAM" id="SignalP"/>
    </source>
</evidence>
<dbReference type="InterPro" id="IPR000601">
    <property type="entry name" value="PKD_dom"/>
</dbReference>
<evidence type="ECO:0000313" key="4">
    <source>
        <dbReference type="Proteomes" id="UP001499843"/>
    </source>
</evidence>
<feature type="chain" id="PRO_5046138870" description="PKD domain-containing protein" evidence="1">
    <location>
        <begin position="27"/>
        <end position="480"/>
    </location>
</feature>
<dbReference type="InterPro" id="IPR011045">
    <property type="entry name" value="N2O_reductase_N"/>
</dbReference>
<feature type="domain" description="PKD" evidence="2">
    <location>
        <begin position="379"/>
        <end position="451"/>
    </location>
</feature>
<dbReference type="InterPro" id="IPR022409">
    <property type="entry name" value="PKD/Chitinase_dom"/>
</dbReference>
<dbReference type="SUPFAM" id="SSF50974">
    <property type="entry name" value="Nitrous oxide reductase, N-terminal domain"/>
    <property type="match status" value="1"/>
</dbReference>
<proteinExistence type="predicted"/>
<dbReference type="SUPFAM" id="SSF63829">
    <property type="entry name" value="Calcium-dependent phosphotriesterase"/>
    <property type="match status" value="1"/>
</dbReference>
<reference evidence="4" key="1">
    <citation type="journal article" date="2019" name="Int. J. Syst. Evol. Microbiol.">
        <title>The Global Catalogue of Microorganisms (GCM) 10K type strain sequencing project: providing services to taxonomists for standard genome sequencing and annotation.</title>
        <authorList>
            <consortium name="The Broad Institute Genomics Platform"/>
            <consortium name="The Broad Institute Genome Sequencing Center for Infectious Disease"/>
            <person name="Wu L."/>
            <person name="Ma J."/>
        </authorList>
    </citation>
    <scope>NUCLEOTIDE SEQUENCE [LARGE SCALE GENOMIC DNA]</scope>
    <source>
        <strain evidence="4">JCM 16114</strain>
    </source>
</reference>
<dbReference type="EMBL" id="BAAAQX010000010">
    <property type="protein sequence ID" value="GAA2208922.1"/>
    <property type="molecule type" value="Genomic_DNA"/>
</dbReference>
<dbReference type="InterPro" id="IPR035986">
    <property type="entry name" value="PKD_dom_sf"/>
</dbReference>
<dbReference type="CDD" id="cd00146">
    <property type="entry name" value="PKD"/>
    <property type="match status" value="1"/>
</dbReference>
<name>A0ABP5PAZ4_9ACTN</name>
<dbReference type="SMART" id="SM00089">
    <property type="entry name" value="PKD"/>
    <property type="match status" value="1"/>
</dbReference>
<keyword evidence="4" id="KW-1185">Reference proteome</keyword>
<keyword evidence="1" id="KW-0732">Signal</keyword>
<dbReference type="Pfam" id="PF10282">
    <property type="entry name" value="Lactonase"/>
    <property type="match status" value="2"/>
</dbReference>
<dbReference type="RefSeq" id="WP_344477521.1">
    <property type="nucleotide sequence ID" value="NZ_BAAAQX010000010.1"/>
</dbReference>
<dbReference type="Proteomes" id="UP001499843">
    <property type="component" value="Unassembled WGS sequence"/>
</dbReference>
<gene>
    <name evidence="3" type="ORF">GCM10009850_043800</name>
</gene>
<comment type="caution">
    <text evidence="3">The sequence shown here is derived from an EMBL/GenBank/DDBJ whole genome shotgun (WGS) entry which is preliminary data.</text>
</comment>
<dbReference type="InterPro" id="IPR019405">
    <property type="entry name" value="Lactonase_7-beta_prop"/>
</dbReference>
<evidence type="ECO:0000313" key="3">
    <source>
        <dbReference type="EMBL" id="GAA2208922.1"/>
    </source>
</evidence>
<dbReference type="Pfam" id="PF18911">
    <property type="entry name" value="PKD_4"/>
    <property type="match status" value="1"/>
</dbReference>
<dbReference type="PANTHER" id="PTHR47197:SF3">
    <property type="entry name" value="DIHYDRO-HEME D1 DEHYDROGENASE"/>
    <property type="match status" value="1"/>
</dbReference>
<sequence>MSKLRRTTLLCTALALTVTPFTATSAATRMTAPPERSVYVNGLVSRDVMTFRVRPDGGLVTPPRTVNADGGTRGIVLSADGRTAYVAVGFDPNKGDDASVIRTYRIGADGGLTPYGPVVATGAEPVSLALTPGGGTLYVSNRIDNTISAFTVAPDGALSPLGEPVASGEVQPNGLAVTPDGRFLYVSHRGKDAGDFDAVTTFAIDAGGALSPKHGSTPIGRSGGAMAVTPDGKYLYVPCSDSGDLFAFAIGADGKLSEVAGSPFDPPDLPISAVATPDGRHLYVADGGLLLSGSKSVTTYDIGAGGVLRHRGEVDAHKSPVALALSPSGRRLYVSNIDSDDVSGFAADPGGALTALPGSPYDMGKGDEQAALQAVAVSPDQGPVASLSSRVEGLRVSFDAAASSDPDGRVVRYDWDFGDGAKLADGGAAPVHTYALPGRYVVTVTVVDDEGCSVVAVYTGQSVSCNGSPKARATLPVTVR</sequence>
<dbReference type="InterPro" id="IPR015943">
    <property type="entry name" value="WD40/YVTN_repeat-like_dom_sf"/>
</dbReference>
<accession>A0ABP5PAZ4</accession>
<dbReference type="InterPro" id="IPR013783">
    <property type="entry name" value="Ig-like_fold"/>
</dbReference>
<feature type="signal peptide" evidence="1">
    <location>
        <begin position="1"/>
        <end position="26"/>
    </location>
</feature>
<organism evidence="3 4">
    <name type="scientific">Nonomuraea monospora</name>
    <dbReference type="NCBI Taxonomy" id="568818"/>
    <lineage>
        <taxon>Bacteria</taxon>
        <taxon>Bacillati</taxon>
        <taxon>Actinomycetota</taxon>
        <taxon>Actinomycetes</taxon>
        <taxon>Streptosporangiales</taxon>
        <taxon>Streptosporangiaceae</taxon>
        <taxon>Nonomuraea</taxon>
    </lineage>
</organism>
<dbReference type="InterPro" id="IPR051200">
    <property type="entry name" value="Host-pathogen_enzymatic-act"/>
</dbReference>
<dbReference type="PROSITE" id="PS50093">
    <property type="entry name" value="PKD"/>
    <property type="match status" value="1"/>
</dbReference>
<evidence type="ECO:0000259" key="2">
    <source>
        <dbReference type="PROSITE" id="PS50093"/>
    </source>
</evidence>
<dbReference type="PANTHER" id="PTHR47197">
    <property type="entry name" value="PROTEIN NIRF"/>
    <property type="match status" value="1"/>
</dbReference>
<dbReference type="Gene3D" id="2.130.10.10">
    <property type="entry name" value="YVTN repeat-like/Quinoprotein amine dehydrogenase"/>
    <property type="match status" value="3"/>
</dbReference>